<dbReference type="PANTHER" id="PTHR36378:SF1">
    <property type="entry name" value="COTTON FIBER PROTEIN"/>
    <property type="match status" value="1"/>
</dbReference>
<gene>
    <name evidence="1" type="ORF">M0R45_027791</name>
</gene>
<name>A0AAW1X435_RUBAR</name>
<protein>
    <recommendedName>
        <fullName evidence="3">DUF761 domain-containing protein</fullName>
    </recommendedName>
</protein>
<dbReference type="AlphaFoldDB" id="A0AAW1X435"/>
<reference evidence="1 2" key="1">
    <citation type="journal article" date="2023" name="G3 (Bethesda)">
        <title>A chromosome-length genome assembly and annotation of blackberry (Rubus argutus, cv. 'Hillquist').</title>
        <authorList>
            <person name="Bruna T."/>
            <person name="Aryal R."/>
            <person name="Dudchenko O."/>
            <person name="Sargent D.J."/>
            <person name="Mead D."/>
            <person name="Buti M."/>
            <person name="Cavallini A."/>
            <person name="Hytonen T."/>
            <person name="Andres J."/>
            <person name="Pham M."/>
            <person name="Weisz D."/>
            <person name="Mascagni F."/>
            <person name="Usai G."/>
            <person name="Natali L."/>
            <person name="Bassil N."/>
            <person name="Fernandez G.E."/>
            <person name="Lomsadze A."/>
            <person name="Armour M."/>
            <person name="Olukolu B."/>
            <person name="Poorten T."/>
            <person name="Britton C."/>
            <person name="Davik J."/>
            <person name="Ashrafi H."/>
            <person name="Aiden E.L."/>
            <person name="Borodovsky M."/>
            <person name="Worthington M."/>
        </authorList>
    </citation>
    <scope>NUCLEOTIDE SEQUENCE [LARGE SCALE GENOMIC DNA]</scope>
    <source>
        <strain evidence="1">PI 553951</strain>
    </source>
</reference>
<dbReference type="Proteomes" id="UP001457282">
    <property type="component" value="Unassembled WGS sequence"/>
</dbReference>
<evidence type="ECO:0000313" key="1">
    <source>
        <dbReference type="EMBL" id="KAK9930764.1"/>
    </source>
</evidence>
<evidence type="ECO:0000313" key="2">
    <source>
        <dbReference type="Proteomes" id="UP001457282"/>
    </source>
</evidence>
<dbReference type="Pfam" id="PF05553">
    <property type="entry name" value="DUF761"/>
    <property type="match status" value="1"/>
</dbReference>
<evidence type="ECO:0008006" key="3">
    <source>
        <dbReference type="Google" id="ProtNLM"/>
    </source>
</evidence>
<sequence>MENQSGADNKQLVIAIPADQTNLPLKEATEDHENAAAVATKKKRGRMQILQVAMFLLRRRPGKSSKAPSVEAVASSKGAWKRLVGSMRLLHLQGNQSSPPPPNENPSLFEIAAPTTPTGSELGYEDVLPPPPMSPAHSTGLMSSSSSEDGIQSRYASAVNLQELDRSEQDDGKLKGANIYGGDDQIDVKAEEFIAQFYQQMKLQRSDSRLPRSIG</sequence>
<proteinExistence type="predicted"/>
<keyword evidence="2" id="KW-1185">Reference proteome</keyword>
<dbReference type="PANTHER" id="PTHR36378">
    <property type="entry name" value="COTTON FIBER PROTEIN"/>
    <property type="match status" value="1"/>
</dbReference>
<organism evidence="1 2">
    <name type="scientific">Rubus argutus</name>
    <name type="common">Southern blackberry</name>
    <dbReference type="NCBI Taxonomy" id="59490"/>
    <lineage>
        <taxon>Eukaryota</taxon>
        <taxon>Viridiplantae</taxon>
        <taxon>Streptophyta</taxon>
        <taxon>Embryophyta</taxon>
        <taxon>Tracheophyta</taxon>
        <taxon>Spermatophyta</taxon>
        <taxon>Magnoliopsida</taxon>
        <taxon>eudicotyledons</taxon>
        <taxon>Gunneridae</taxon>
        <taxon>Pentapetalae</taxon>
        <taxon>rosids</taxon>
        <taxon>fabids</taxon>
        <taxon>Rosales</taxon>
        <taxon>Rosaceae</taxon>
        <taxon>Rosoideae</taxon>
        <taxon>Rosoideae incertae sedis</taxon>
        <taxon>Rubus</taxon>
    </lineage>
</organism>
<dbReference type="EMBL" id="JBEDUW010000005">
    <property type="protein sequence ID" value="KAK9930764.1"/>
    <property type="molecule type" value="Genomic_DNA"/>
</dbReference>
<accession>A0AAW1X435</accession>
<dbReference type="InterPro" id="IPR008480">
    <property type="entry name" value="DUF761_pln"/>
</dbReference>
<comment type="caution">
    <text evidence="1">The sequence shown here is derived from an EMBL/GenBank/DDBJ whole genome shotgun (WGS) entry which is preliminary data.</text>
</comment>